<organism evidence="1">
    <name type="scientific">Mediterraneibacter gnavus</name>
    <name type="common">Ruminococcus gnavus</name>
    <dbReference type="NCBI Taxonomy" id="33038"/>
    <lineage>
        <taxon>Bacteria</taxon>
        <taxon>Bacillati</taxon>
        <taxon>Bacillota</taxon>
        <taxon>Clostridia</taxon>
        <taxon>Lachnospirales</taxon>
        <taxon>Lachnospiraceae</taxon>
        <taxon>Mediterraneibacter</taxon>
    </lineage>
</organism>
<proteinExistence type="predicted"/>
<dbReference type="AlphaFoldDB" id="A0A6N2ZLJ6"/>
<name>A0A6N2ZLJ6_MEDGN</name>
<sequence length="106" mass="12160">MRILRFIANGQMLEPDPECDFTGLVSGTSGYLHAEFDFNNDWIGCRVAASFFSLDKEYPAIVENCRCEIPAEALSFRDFYVQLTGIRDGYKITTNRQIVRQRRPGE</sequence>
<dbReference type="EMBL" id="CACRUU010000029">
    <property type="protein sequence ID" value="VYT80339.1"/>
    <property type="molecule type" value="Genomic_DNA"/>
</dbReference>
<gene>
    <name evidence="1" type="ORF">RGLFYP36_03232</name>
</gene>
<dbReference type="RefSeq" id="WP_156733654.1">
    <property type="nucleotide sequence ID" value="NZ_CACRUU010000029.1"/>
</dbReference>
<accession>A0A6N2ZLJ6</accession>
<reference evidence="1" key="1">
    <citation type="submission" date="2019-11" db="EMBL/GenBank/DDBJ databases">
        <authorList>
            <person name="Feng L."/>
        </authorList>
    </citation>
    <scope>NUCLEOTIDE SEQUENCE</scope>
    <source>
        <strain evidence="1">RgnavusLFYP36</strain>
    </source>
</reference>
<protein>
    <submittedName>
        <fullName evidence="1">Uncharacterized protein</fullName>
    </submittedName>
</protein>
<evidence type="ECO:0000313" key="1">
    <source>
        <dbReference type="EMBL" id="VYT80339.1"/>
    </source>
</evidence>